<reference evidence="2" key="1">
    <citation type="journal article" date="2019" name="Int. J. Syst. Evol. Microbiol.">
        <title>The Global Catalogue of Microorganisms (GCM) 10K type strain sequencing project: providing services to taxonomists for standard genome sequencing and annotation.</title>
        <authorList>
            <consortium name="The Broad Institute Genomics Platform"/>
            <consortium name="The Broad Institute Genome Sequencing Center for Infectious Disease"/>
            <person name="Wu L."/>
            <person name="Ma J."/>
        </authorList>
    </citation>
    <scope>NUCLEOTIDE SEQUENCE [LARGE SCALE GENOMIC DNA]</scope>
    <source>
        <strain evidence="2">JCM 16914</strain>
    </source>
</reference>
<dbReference type="RefSeq" id="WP_344703436.1">
    <property type="nucleotide sequence ID" value="NZ_BAAAZT010000060.1"/>
</dbReference>
<protein>
    <recommendedName>
        <fullName evidence="3">PAS domain-containing protein</fullName>
    </recommendedName>
</protein>
<evidence type="ECO:0008006" key="3">
    <source>
        <dbReference type="Google" id="ProtNLM"/>
    </source>
</evidence>
<evidence type="ECO:0000313" key="2">
    <source>
        <dbReference type="Proteomes" id="UP001500133"/>
    </source>
</evidence>
<gene>
    <name evidence="1" type="ORF">GCM10022228_12510</name>
</gene>
<dbReference type="EMBL" id="BAAAZT010000060">
    <property type="protein sequence ID" value="GAA3903726.1"/>
    <property type="molecule type" value="Genomic_DNA"/>
</dbReference>
<dbReference type="SUPFAM" id="SSF55785">
    <property type="entry name" value="PYP-like sensor domain (PAS domain)"/>
    <property type="match status" value="1"/>
</dbReference>
<evidence type="ECO:0000313" key="1">
    <source>
        <dbReference type="EMBL" id="GAA3903726.1"/>
    </source>
</evidence>
<accession>A0ABP7LKK7</accession>
<sequence>MRDNGPTTQREYLLGDHDVLISKTDKQSYIQYANQPFIEVSGFSYEELTGSPPEFNQ</sequence>
<dbReference type="InterPro" id="IPR035965">
    <property type="entry name" value="PAS-like_dom_sf"/>
</dbReference>
<dbReference type="Proteomes" id="UP001500133">
    <property type="component" value="Unassembled WGS sequence"/>
</dbReference>
<comment type="caution">
    <text evidence="1">The sequence shown here is derived from an EMBL/GenBank/DDBJ whole genome shotgun (WGS) entry which is preliminary data.</text>
</comment>
<proteinExistence type="predicted"/>
<name>A0ABP7LKK7_9GAMM</name>
<organism evidence="1 2">
    <name type="scientific">Halomonas cibimaris</name>
    <dbReference type="NCBI Taxonomy" id="657012"/>
    <lineage>
        <taxon>Bacteria</taxon>
        <taxon>Pseudomonadati</taxon>
        <taxon>Pseudomonadota</taxon>
        <taxon>Gammaproteobacteria</taxon>
        <taxon>Oceanospirillales</taxon>
        <taxon>Halomonadaceae</taxon>
        <taxon>Halomonas</taxon>
    </lineage>
</organism>
<keyword evidence="2" id="KW-1185">Reference proteome</keyword>